<dbReference type="NCBIfam" id="TIGR03799">
    <property type="entry name" value="NOD_PanD_pyr"/>
    <property type="match status" value="1"/>
</dbReference>
<dbReference type="GO" id="GO:0030170">
    <property type="term" value="F:pyridoxal phosphate binding"/>
    <property type="evidence" value="ECO:0007669"/>
    <property type="project" value="InterPro"/>
</dbReference>
<accession>A0A1M6LD47</accession>
<comment type="cofactor">
    <cofactor evidence="1 6">
        <name>pyridoxal 5'-phosphate</name>
        <dbReference type="ChEBI" id="CHEBI:597326"/>
    </cofactor>
</comment>
<proteinExistence type="inferred from homology"/>
<reference evidence="8" key="1">
    <citation type="submission" date="2016-11" db="EMBL/GenBank/DDBJ databases">
        <authorList>
            <person name="Varghese N."/>
            <person name="Submissions S."/>
        </authorList>
    </citation>
    <scope>NUCLEOTIDE SEQUENCE [LARGE SCALE GENOMIC DNA]</scope>
    <source>
        <strain evidence="8">DSM 16219</strain>
    </source>
</reference>
<dbReference type="InterPro" id="IPR015424">
    <property type="entry name" value="PyrdxlP-dep_Trfase"/>
</dbReference>
<dbReference type="GO" id="GO:0019752">
    <property type="term" value="P:carboxylic acid metabolic process"/>
    <property type="evidence" value="ECO:0007669"/>
    <property type="project" value="InterPro"/>
</dbReference>
<dbReference type="GO" id="GO:0005737">
    <property type="term" value="C:cytoplasm"/>
    <property type="evidence" value="ECO:0007669"/>
    <property type="project" value="TreeGrafter"/>
</dbReference>
<comment type="similarity">
    <text evidence="2">Belongs to the group II decarboxylase family.</text>
</comment>
<dbReference type="InterPro" id="IPR002129">
    <property type="entry name" value="PyrdxlP-dep_de-COase"/>
</dbReference>
<dbReference type="Pfam" id="PF00282">
    <property type="entry name" value="Pyridoxal_deC"/>
    <property type="match status" value="1"/>
</dbReference>
<dbReference type="PANTHER" id="PTHR45677">
    <property type="entry name" value="GLUTAMATE DECARBOXYLASE-RELATED"/>
    <property type="match status" value="1"/>
</dbReference>
<dbReference type="InterPro" id="IPR015422">
    <property type="entry name" value="PyrdxlP-dep_Trfase_small"/>
</dbReference>
<evidence type="ECO:0000256" key="3">
    <source>
        <dbReference type="ARBA" id="ARBA00022793"/>
    </source>
</evidence>
<dbReference type="Gene3D" id="3.40.640.10">
    <property type="entry name" value="Type I PLP-dependent aspartate aminotransferase-like (Major domain)"/>
    <property type="match status" value="1"/>
</dbReference>
<sequence length="612" mass="68124">MAFPPKILEKALYLTIRKGIPITLGIKSDRRSVFFRGEGNAAKWGGYERTSRFFGLHIKGKGSMDRTSEAKRRELVANRETLKRIFIMREDDSAKATLLKYMEQIFFGLQDFLKDHVGITEERSLREMASRFQNSLISEQPEKKLAEVITELVEDIAPHAVNVASPYFVGHMTSAMPFFMVHLAAFVAALNQNVVKLETSKIVSIVEKQLLAKIHRMIYQQDDAFYSRHIQSVDTSLGGFTEDGTLANMTALWVARNSILNQTEGFAGVEQEGMFAAYQALGIERMVVLVSQLGHYSLRKAAGLLGLGNKNVIGLPIDANNRVDVDALARAVKEISADPKTRIMAVVGIAGATETGSVDPLPRIAEICAEHNIHFHADAAWGGPTLFSEKYKHLLEGIDLADSVTIDGHKQFYMPMTCGMVYFKNPWAMDAIAYHSTYIARPGSVDLGIKSLAGSRASTSLILDSALKVMGVKGYGILVEHGIGLAKQFAKEIRAREHFELVTPPELNILTYRYVPARLQERLKNAEPKEAVRINQCLNALNIVLQRDQREAGKSFVSRTTFRRPPEQGGDVVVLRTVLMNPMTRLRILKEILDEQEQICQTKLGKAFGAIC</sequence>
<evidence type="ECO:0000256" key="4">
    <source>
        <dbReference type="ARBA" id="ARBA00022898"/>
    </source>
</evidence>
<keyword evidence="8" id="KW-1185">Reference proteome</keyword>
<protein>
    <submittedName>
        <fullName evidence="7">Glutamate decarboxylase</fullName>
    </submittedName>
</protein>
<dbReference type="InterPro" id="IPR022517">
    <property type="entry name" value="Asp_decarboxylase_pyridox"/>
</dbReference>
<dbReference type="STRING" id="1121393.SAMN02745216_02104"/>
<gene>
    <name evidence="7" type="ORF">SAMN02745216_02104</name>
</gene>
<dbReference type="GO" id="GO:0016831">
    <property type="term" value="F:carboxy-lyase activity"/>
    <property type="evidence" value="ECO:0007669"/>
    <property type="project" value="UniProtKB-KW"/>
</dbReference>
<keyword evidence="5" id="KW-0456">Lyase</keyword>
<name>A0A1M6LD47_9BACT</name>
<dbReference type="Proteomes" id="UP000183994">
    <property type="component" value="Unassembled WGS sequence"/>
</dbReference>
<dbReference type="AlphaFoldDB" id="A0A1M6LD47"/>
<organism evidence="7 8">
    <name type="scientific">Desulfatibacillum alkenivorans DSM 16219</name>
    <dbReference type="NCBI Taxonomy" id="1121393"/>
    <lineage>
        <taxon>Bacteria</taxon>
        <taxon>Pseudomonadati</taxon>
        <taxon>Thermodesulfobacteriota</taxon>
        <taxon>Desulfobacteria</taxon>
        <taxon>Desulfobacterales</taxon>
        <taxon>Desulfatibacillaceae</taxon>
        <taxon>Desulfatibacillum</taxon>
    </lineage>
</organism>
<dbReference type="EMBL" id="FQZU01000010">
    <property type="protein sequence ID" value="SHJ69129.1"/>
    <property type="molecule type" value="Genomic_DNA"/>
</dbReference>
<dbReference type="Gene3D" id="3.90.1150.10">
    <property type="entry name" value="Aspartate Aminotransferase, domain 1"/>
    <property type="match status" value="1"/>
</dbReference>
<evidence type="ECO:0000313" key="8">
    <source>
        <dbReference type="Proteomes" id="UP000183994"/>
    </source>
</evidence>
<keyword evidence="3" id="KW-0210">Decarboxylase</keyword>
<feature type="modified residue" description="N6-(pyridoxal phosphate)lysine" evidence="6">
    <location>
        <position position="410"/>
    </location>
</feature>
<evidence type="ECO:0000256" key="6">
    <source>
        <dbReference type="PIRSR" id="PIRSR602129-50"/>
    </source>
</evidence>
<evidence type="ECO:0000256" key="1">
    <source>
        <dbReference type="ARBA" id="ARBA00001933"/>
    </source>
</evidence>
<evidence type="ECO:0000256" key="5">
    <source>
        <dbReference type="ARBA" id="ARBA00023239"/>
    </source>
</evidence>
<dbReference type="InterPro" id="IPR015421">
    <property type="entry name" value="PyrdxlP-dep_Trfase_major"/>
</dbReference>
<dbReference type="PANTHER" id="PTHR45677:SF8">
    <property type="entry name" value="CYSTEINE SULFINIC ACID DECARBOXYLASE"/>
    <property type="match status" value="1"/>
</dbReference>
<keyword evidence="4 6" id="KW-0663">Pyridoxal phosphate</keyword>
<evidence type="ECO:0000313" key="7">
    <source>
        <dbReference type="EMBL" id="SHJ69129.1"/>
    </source>
</evidence>
<dbReference type="SUPFAM" id="SSF53383">
    <property type="entry name" value="PLP-dependent transferases"/>
    <property type="match status" value="1"/>
</dbReference>
<evidence type="ECO:0000256" key="2">
    <source>
        <dbReference type="ARBA" id="ARBA00009533"/>
    </source>
</evidence>